<comment type="caution">
    <text evidence="1">The sequence shown here is derived from an EMBL/GenBank/DDBJ whole genome shotgun (WGS) entry which is preliminary data.</text>
</comment>
<reference evidence="1 2" key="1">
    <citation type="journal article" date="2019" name="Int. J. Syst. Evol. Microbiol.">
        <title>The Global Catalogue of Microorganisms (GCM) 10K type strain sequencing project: providing services to taxonomists for standard genome sequencing and annotation.</title>
        <authorList>
            <consortium name="The Broad Institute Genomics Platform"/>
            <consortium name="The Broad Institute Genome Sequencing Center for Infectious Disease"/>
            <person name="Wu L."/>
            <person name="Ma J."/>
        </authorList>
    </citation>
    <scope>NUCLEOTIDE SEQUENCE [LARGE SCALE GENOMIC DNA]</scope>
    <source>
        <strain evidence="1 2">YIM 94188</strain>
    </source>
</reference>
<organism evidence="1 2">
    <name type="scientific">Halopelagius fulvigenes</name>
    <dbReference type="NCBI Taxonomy" id="1198324"/>
    <lineage>
        <taxon>Archaea</taxon>
        <taxon>Methanobacteriati</taxon>
        <taxon>Methanobacteriota</taxon>
        <taxon>Stenosarchaea group</taxon>
        <taxon>Halobacteria</taxon>
        <taxon>Halobacteriales</taxon>
        <taxon>Haloferacaceae</taxon>
    </lineage>
</organism>
<sequence>MRKRDLLKAIGVASATSGFSLTAQAGDLTAESRDTTRAETEKYIQTKPVQNISEKIGTGFNIRKRNNENKSGKINLDEQAEESRVKYGGETIAHGIRYETNVGILGLVIQNGTVVQAILAVKKKSNKGWIKKITNAPPAKGKSQFIIGTPDTAMYARTATGDEEALVAKIVGGEVSNVSVIENESNIYYKGKTDSSVVIIDRSTEEILHEKQIGASVSSSDGFSTMAAKTPDSCKGAPFHVCAYDLMDSSFYCGLAGEACVITGLGGPAPFVACLAAIASLCGGRVMLMKISGACEEVAECIVDYCDQSIAPCGPSTPIYPVA</sequence>
<evidence type="ECO:0000313" key="2">
    <source>
        <dbReference type="Proteomes" id="UP001596408"/>
    </source>
</evidence>
<proteinExistence type="predicted"/>
<dbReference type="EMBL" id="JBHSXH010000004">
    <property type="protein sequence ID" value="MFC6823673.1"/>
    <property type="molecule type" value="Genomic_DNA"/>
</dbReference>
<name>A0ABD5TSW8_9EURY</name>
<evidence type="ECO:0000313" key="1">
    <source>
        <dbReference type="EMBL" id="MFC6823673.1"/>
    </source>
</evidence>
<protein>
    <submittedName>
        <fullName evidence="1">Uncharacterized protein</fullName>
    </submittedName>
</protein>
<dbReference type="RefSeq" id="WP_379692122.1">
    <property type="nucleotide sequence ID" value="NZ_JBHSXH010000004.1"/>
</dbReference>
<keyword evidence="2" id="KW-1185">Reference proteome</keyword>
<accession>A0ABD5TSW8</accession>
<dbReference type="Proteomes" id="UP001596408">
    <property type="component" value="Unassembled WGS sequence"/>
</dbReference>
<gene>
    <name evidence="1" type="ORF">ACFQEV_01450</name>
</gene>
<dbReference type="AlphaFoldDB" id="A0ABD5TSW8"/>